<protein>
    <submittedName>
        <fullName evidence="5">LacI family transcriptional regulator</fullName>
    </submittedName>
</protein>
<dbReference type="Pfam" id="PF00356">
    <property type="entry name" value="LacI"/>
    <property type="match status" value="1"/>
</dbReference>
<evidence type="ECO:0000259" key="4">
    <source>
        <dbReference type="PROSITE" id="PS50932"/>
    </source>
</evidence>
<dbReference type="PROSITE" id="PS50932">
    <property type="entry name" value="HTH_LACI_2"/>
    <property type="match status" value="1"/>
</dbReference>
<reference evidence="5" key="1">
    <citation type="journal article" date="2014" name="Int. J. Syst. Evol. Microbiol.">
        <title>Complete genome of a new Firmicutes species belonging to the dominant human colonic microbiota ('Ruminococcus bicirculans') reveals two chromosomes and a selective capacity to utilize plant glucans.</title>
        <authorList>
            <consortium name="NISC Comparative Sequencing Program"/>
            <person name="Wegmann U."/>
            <person name="Louis P."/>
            <person name="Goesmann A."/>
            <person name="Henrissat B."/>
            <person name="Duncan S.H."/>
            <person name="Flint H.J."/>
        </authorList>
    </citation>
    <scope>NUCLEOTIDE SEQUENCE</scope>
    <source>
        <strain evidence="5">NBRC 107169</strain>
    </source>
</reference>
<evidence type="ECO:0000313" key="6">
    <source>
        <dbReference type="Proteomes" id="UP001161405"/>
    </source>
</evidence>
<dbReference type="InterPro" id="IPR010982">
    <property type="entry name" value="Lambda_DNA-bd_dom_sf"/>
</dbReference>
<sequence length="355" mass="38286">MRGEAIHLLSVKDENLKKEITLKDVAEAAGVSKMTASRALRGANDVSKVNVEKVKKAAKEIGYVGNHLAASLTKTNSNLIGVVLPNLTNIVFSHVMSGITGALDDTIFQPVFGVSDYDEEKEYEVIKNILSWRPAGLIVTGTNFPESTKLILRQAKIPLVQIMDTDGDIIDSVVGFSHEKAGYDMARALLETGRERIGFIGCIIENDFRAAKRKAGFIRALDEAGHNLVCDYNVDSVSTISVGRGLVDEALSAHPELDCIYFSNDDIAAGALFRCIEKQIAVPEDLALIGFNGMDISNCFPGKLGTSVTDRAGIGSAAAKILLRRCTGEMSIESEKIVLEPQIRLGNLLENSSSS</sequence>
<evidence type="ECO:0000256" key="1">
    <source>
        <dbReference type="ARBA" id="ARBA00023015"/>
    </source>
</evidence>
<comment type="caution">
    <text evidence="5">The sequence shown here is derived from an EMBL/GenBank/DDBJ whole genome shotgun (WGS) entry which is preliminary data.</text>
</comment>
<dbReference type="SMART" id="SM00354">
    <property type="entry name" value="HTH_LACI"/>
    <property type="match status" value="1"/>
</dbReference>
<organism evidence="5 6">
    <name type="scientific">Maritalea porphyrae</name>
    <dbReference type="NCBI Taxonomy" id="880732"/>
    <lineage>
        <taxon>Bacteria</taxon>
        <taxon>Pseudomonadati</taxon>
        <taxon>Pseudomonadota</taxon>
        <taxon>Alphaproteobacteria</taxon>
        <taxon>Hyphomicrobiales</taxon>
        <taxon>Devosiaceae</taxon>
        <taxon>Maritalea</taxon>
    </lineage>
</organism>
<dbReference type="SUPFAM" id="SSF53822">
    <property type="entry name" value="Periplasmic binding protein-like I"/>
    <property type="match status" value="1"/>
</dbReference>
<dbReference type="InterPro" id="IPR028082">
    <property type="entry name" value="Peripla_BP_I"/>
</dbReference>
<keyword evidence="2" id="KW-0238">DNA-binding</keyword>
<dbReference type="CDD" id="cd01575">
    <property type="entry name" value="PBP1_GntR"/>
    <property type="match status" value="1"/>
</dbReference>
<dbReference type="InterPro" id="IPR000843">
    <property type="entry name" value="HTH_LacI"/>
</dbReference>
<dbReference type="CDD" id="cd01392">
    <property type="entry name" value="HTH_LacI"/>
    <property type="match status" value="1"/>
</dbReference>
<dbReference type="EMBL" id="BSNI01000002">
    <property type="protein sequence ID" value="GLQ18165.1"/>
    <property type="molecule type" value="Genomic_DNA"/>
</dbReference>
<dbReference type="Proteomes" id="UP001161405">
    <property type="component" value="Unassembled WGS sequence"/>
</dbReference>
<gene>
    <name evidence="5" type="ORF">GCM10007879_24140</name>
</gene>
<name>A0ABQ5USB1_9HYPH</name>
<accession>A0ABQ5USB1</accession>
<keyword evidence="3" id="KW-0804">Transcription</keyword>
<dbReference type="Gene3D" id="3.40.50.2300">
    <property type="match status" value="2"/>
</dbReference>
<proteinExistence type="predicted"/>
<evidence type="ECO:0000256" key="2">
    <source>
        <dbReference type="ARBA" id="ARBA00023125"/>
    </source>
</evidence>
<dbReference type="PANTHER" id="PTHR30146:SF33">
    <property type="entry name" value="TRANSCRIPTIONAL REGULATOR"/>
    <property type="match status" value="1"/>
</dbReference>
<dbReference type="SUPFAM" id="SSF47413">
    <property type="entry name" value="lambda repressor-like DNA-binding domains"/>
    <property type="match status" value="1"/>
</dbReference>
<feature type="domain" description="HTH lacI-type" evidence="4">
    <location>
        <begin position="20"/>
        <end position="74"/>
    </location>
</feature>
<dbReference type="PROSITE" id="PS00356">
    <property type="entry name" value="HTH_LACI_1"/>
    <property type="match status" value="1"/>
</dbReference>
<dbReference type="Gene3D" id="1.10.260.40">
    <property type="entry name" value="lambda repressor-like DNA-binding domains"/>
    <property type="match status" value="1"/>
</dbReference>
<reference evidence="5" key="2">
    <citation type="submission" date="2023-01" db="EMBL/GenBank/DDBJ databases">
        <title>Draft genome sequence of Maritalea porphyrae strain NBRC 107169.</title>
        <authorList>
            <person name="Sun Q."/>
            <person name="Mori K."/>
        </authorList>
    </citation>
    <scope>NUCLEOTIDE SEQUENCE</scope>
    <source>
        <strain evidence="5">NBRC 107169</strain>
    </source>
</reference>
<dbReference type="InterPro" id="IPR001761">
    <property type="entry name" value="Peripla_BP/Lac1_sug-bd_dom"/>
</dbReference>
<keyword evidence="1" id="KW-0805">Transcription regulation</keyword>
<evidence type="ECO:0000313" key="5">
    <source>
        <dbReference type="EMBL" id="GLQ18165.1"/>
    </source>
</evidence>
<evidence type="ECO:0000256" key="3">
    <source>
        <dbReference type="ARBA" id="ARBA00023163"/>
    </source>
</evidence>
<dbReference type="Pfam" id="PF00532">
    <property type="entry name" value="Peripla_BP_1"/>
    <property type="match status" value="1"/>
</dbReference>
<dbReference type="PANTHER" id="PTHR30146">
    <property type="entry name" value="LACI-RELATED TRANSCRIPTIONAL REPRESSOR"/>
    <property type="match status" value="1"/>
</dbReference>
<keyword evidence="6" id="KW-1185">Reference proteome</keyword>